<dbReference type="InterPro" id="IPR001715">
    <property type="entry name" value="CH_dom"/>
</dbReference>
<dbReference type="EMBL" id="KB007978">
    <property type="protein sequence ID" value="ELR16985.1"/>
    <property type="molecule type" value="Genomic_DNA"/>
</dbReference>
<dbReference type="SUPFAM" id="SSF47576">
    <property type="entry name" value="Calponin-homology domain, CH-domain"/>
    <property type="match status" value="1"/>
</dbReference>
<feature type="region of interest" description="Disordered" evidence="4">
    <location>
        <begin position="1317"/>
        <end position="1347"/>
    </location>
</feature>
<dbReference type="OrthoDB" id="5334309at2759"/>
<evidence type="ECO:0000313" key="7">
    <source>
        <dbReference type="Proteomes" id="UP000011083"/>
    </source>
</evidence>
<evidence type="ECO:0000256" key="3">
    <source>
        <dbReference type="PROSITE-ProRule" id="PRU00087"/>
    </source>
</evidence>
<evidence type="ECO:0000313" key="6">
    <source>
        <dbReference type="EMBL" id="ELR16985.1"/>
    </source>
</evidence>
<evidence type="ECO:0000256" key="1">
    <source>
        <dbReference type="ARBA" id="ARBA00022737"/>
    </source>
</evidence>
<gene>
    <name evidence="6" type="ORF">ACA1_304270</name>
</gene>
<feature type="repeat" description="Filamin" evidence="3">
    <location>
        <begin position="1385"/>
        <end position="1441"/>
    </location>
</feature>
<protein>
    <submittedName>
        <fullName evidence="6">Filamin repeat domain containing protein</fullName>
    </submittedName>
</protein>
<dbReference type="SMART" id="SM00557">
    <property type="entry name" value="IG_FLMN"/>
    <property type="match status" value="11"/>
</dbReference>
<dbReference type="SMART" id="SM00033">
    <property type="entry name" value="CH"/>
    <property type="match status" value="2"/>
</dbReference>
<dbReference type="SUPFAM" id="SSF81296">
    <property type="entry name" value="E set domains"/>
    <property type="match status" value="12"/>
</dbReference>
<dbReference type="InterPro" id="IPR044801">
    <property type="entry name" value="Filamin"/>
</dbReference>
<keyword evidence="1" id="KW-0677">Repeat</keyword>
<keyword evidence="7" id="KW-1185">Reference proteome</keyword>
<feature type="repeat" description="Filamin" evidence="3">
    <location>
        <begin position="941"/>
        <end position="1006"/>
    </location>
</feature>
<feature type="repeat" description="Filamin" evidence="3">
    <location>
        <begin position="1004"/>
        <end position="1111"/>
    </location>
</feature>
<dbReference type="Pfam" id="PF00630">
    <property type="entry name" value="Filamin"/>
    <property type="match status" value="10"/>
</dbReference>
<evidence type="ECO:0000259" key="5">
    <source>
        <dbReference type="PROSITE" id="PS50021"/>
    </source>
</evidence>
<feature type="repeat" description="Filamin" evidence="3">
    <location>
        <begin position="1156"/>
        <end position="1214"/>
    </location>
</feature>
<feature type="repeat" description="Filamin" evidence="3">
    <location>
        <begin position="1476"/>
        <end position="1549"/>
    </location>
</feature>
<dbReference type="Gene3D" id="2.60.40.10">
    <property type="entry name" value="Immunoglobulins"/>
    <property type="match status" value="12"/>
</dbReference>
<feature type="compositionally biased region" description="Low complexity" evidence="4">
    <location>
        <begin position="1324"/>
        <end position="1341"/>
    </location>
</feature>
<feature type="repeat" description="Filamin" evidence="3">
    <location>
        <begin position="390"/>
        <end position="493"/>
    </location>
</feature>
<feature type="repeat" description="Filamin" evidence="3">
    <location>
        <begin position="634"/>
        <end position="736"/>
    </location>
</feature>
<dbReference type="PANTHER" id="PTHR38537">
    <property type="entry name" value="JITTERBUG, ISOFORM N"/>
    <property type="match status" value="1"/>
</dbReference>
<feature type="repeat" description="Filamin" evidence="3">
    <location>
        <begin position="1217"/>
        <end position="1318"/>
    </location>
</feature>
<dbReference type="GO" id="GO:0030036">
    <property type="term" value="P:actin cytoskeleton organization"/>
    <property type="evidence" value="ECO:0007669"/>
    <property type="project" value="InterPro"/>
</dbReference>
<dbReference type="PANTHER" id="PTHR38537:SF8">
    <property type="entry name" value="FILAMIN-A"/>
    <property type="match status" value="1"/>
</dbReference>
<dbReference type="PROSITE" id="PS50194">
    <property type="entry name" value="FILAMIN_REPEAT"/>
    <property type="match status" value="11"/>
</dbReference>
<name>L8GVE0_ACACF</name>
<feature type="region of interest" description="Disordered" evidence="4">
    <location>
        <begin position="1219"/>
        <end position="1240"/>
    </location>
</feature>
<feature type="domain" description="Calponin-homology (CH)" evidence="5">
    <location>
        <begin position="171"/>
        <end position="283"/>
    </location>
</feature>
<dbReference type="InterPro" id="IPR014756">
    <property type="entry name" value="Ig_E-set"/>
</dbReference>
<accession>L8GVE0</accession>
<dbReference type="InterPro" id="IPR001589">
    <property type="entry name" value="Actinin_actin-bd_CS"/>
</dbReference>
<reference evidence="6 7" key="1">
    <citation type="journal article" date="2013" name="Genome Biol.">
        <title>Genome of Acanthamoeba castellanii highlights extensive lateral gene transfer and early evolution of tyrosine kinase signaling.</title>
        <authorList>
            <person name="Clarke M."/>
            <person name="Lohan A.J."/>
            <person name="Liu B."/>
            <person name="Lagkouvardos I."/>
            <person name="Roy S."/>
            <person name="Zafar N."/>
            <person name="Bertelli C."/>
            <person name="Schilde C."/>
            <person name="Kianianmomeni A."/>
            <person name="Burglin T.R."/>
            <person name="Frech C."/>
            <person name="Turcotte B."/>
            <person name="Kopec K.O."/>
            <person name="Synnott J.M."/>
            <person name="Choo C."/>
            <person name="Paponov I."/>
            <person name="Finkler A."/>
            <person name="Soon Heng Tan C."/>
            <person name="Hutchins A.P."/>
            <person name="Weinmeier T."/>
            <person name="Rattei T."/>
            <person name="Chu J.S."/>
            <person name="Gimenez G."/>
            <person name="Irimia M."/>
            <person name="Rigden D.J."/>
            <person name="Fitzpatrick D.A."/>
            <person name="Lorenzo-Morales J."/>
            <person name="Bateman A."/>
            <person name="Chiu C.H."/>
            <person name="Tang P."/>
            <person name="Hegemann P."/>
            <person name="Fromm H."/>
            <person name="Raoult D."/>
            <person name="Greub G."/>
            <person name="Miranda-Saavedra D."/>
            <person name="Chen N."/>
            <person name="Nash P."/>
            <person name="Ginger M.L."/>
            <person name="Horn M."/>
            <person name="Schaap P."/>
            <person name="Caler L."/>
            <person name="Loftus B."/>
        </authorList>
    </citation>
    <scope>NUCLEOTIDE SEQUENCE [LARGE SCALE GENOMIC DNA]</scope>
    <source>
        <strain evidence="6 7">Neff</strain>
    </source>
</reference>
<proteinExistence type="predicted"/>
<evidence type="ECO:0000256" key="2">
    <source>
        <dbReference type="ARBA" id="ARBA00023203"/>
    </source>
</evidence>
<feature type="domain" description="Calponin-homology (CH)" evidence="5">
    <location>
        <begin position="23"/>
        <end position="128"/>
    </location>
</feature>
<keyword evidence="2" id="KW-0009">Actin-binding</keyword>
<dbReference type="Gene3D" id="1.10.418.10">
    <property type="entry name" value="Calponin-like domain"/>
    <property type="match status" value="2"/>
</dbReference>
<feature type="repeat" description="Filamin" evidence="3">
    <location>
        <begin position="737"/>
        <end position="842"/>
    </location>
</feature>
<dbReference type="InterPro" id="IPR036872">
    <property type="entry name" value="CH_dom_sf"/>
</dbReference>
<dbReference type="InterPro" id="IPR017868">
    <property type="entry name" value="Filamin/ABP280_repeat-like"/>
</dbReference>
<dbReference type="InterPro" id="IPR013783">
    <property type="entry name" value="Ig-like_fold"/>
</dbReference>
<dbReference type="Proteomes" id="UP000011083">
    <property type="component" value="Unassembled WGS sequence"/>
</dbReference>
<dbReference type="OMA" id="YAVHITV"/>
<dbReference type="PROSITE" id="PS50021">
    <property type="entry name" value="CH"/>
    <property type="match status" value="2"/>
</dbReference>
<dbReference type="PROSITE" id="PS00020">
    <property type="entry name" value="ACTININ_2"/>
    <property type="match status" value="1"/>
</dbReference>
<feature type="repeat" description="Filamin" evidence="3">
    <location>
        <begin position="281"/>
        <end position="379"/>
    </location>
</feature>
<dbReference type="KEGG" id="acan:ACA1_304270"/>
<feature type="repeat" description="Filamin" evidence="3">
    <location>
        <begin position="869"/>
        <end position="929"/>
    </location>
</feature>
<dbReference type="Pfam" id="PF00307">
    <property type="entry name" value="CH"/>
    <property type="match status" value="2"/>
</dbReference>
<dbReference type="InterPro" id="IPR001298">
    <property type="entry name" value="Filamin/ABP280_rpt"/>
</dbReference>
<dbReference type="GO" id="GO:0051015">
    <property type="term" value="F:actin filament binding"/>
    <property type="evidence" value="ECO:0007669"/>
    <property type="project" value="InterPro"/>
</dbReference>
<dbReference type="VEuPathDB" id="AmoebaDB:ACA1_304270"/>
<evidence type="ECO:0000256" key="4">
    <source>
        <dbReference type="SAM" id="MobiDB-lite"/>
    </source>
</evidence>
<dbReference type="GeneID" id="14917715"/>
<sequence>MKKAGLTSEDMGRAGEEKRDWVAVQQRTFTRWVNQQLARRGGQITDLLQDLPDGIHLIHLVEELSGALLKGYSGRPRMRFEKLQNCMLALQAIKNEGIYLLGIGPEDIVDPNLKLILGLIWTLILHYHLQGGAGLTSRGGNGGEITAAGASGAGTKSGGVAKSGPARARGAAMKSELLEWVKSKCEPKGVQVTNFTSSWQDGLAIAALVESLRPSTLDLEALKQQVKGGDVDARLTTTQLAIAKADEALGIPQIVEADDLVLMTTPDELSVLTYVGYFRAWSDSDPYRCMVMGRGIEAPTLGEPNQFQVSIYGTVNKEPLVLKDDQMKDLEIGVTGDDGKSLPVKVANNHDGTYTVEYTPTTPGDYEVGVKLYKKLVKGHGRIKLRGNAAASLSAAHCVAEGKGLTSAAALQSANFNITSYDAKGKRVLEGGNTFTVEFAGDFPADKTPFAHVQDNGDGTYSVSYKPFAEGDHQIAVKLNGEHIKSSPFTAKVERGPSPAHCAITEWNEVRGATGPKAGEAVLLDKRVSFVIEARDGAGKRFDSGGHKFDVDIKQVNAQGQVEEEGFQVDNADDDDGDAAEVRNIVFSNQRDNGDGTYLVNFLVKGKVEANYKLFVTLDREPIHGTPLEFAVKRAALAPEKCTVEGSGLTKGFTHRPSHFTLTGRAADGQAMPIPKSDGYLVQVLGPDQKELPVHVEDNEDGTYDVSYTPTEVGPHRVSIHVKSQSLSGSPFTAQVEKFVDAAKCVAEGEGLSGEVTTNKPLVFTVKLFAPNGEPVHEGGDKVDVKITSTSSGNELNNVSSVRDNKDGTYTVRYFLPFTDTFKLDVSLYGESIQSSPFRVTAVKGKEDFASFAWVAKDSTGKGMVKSVDDFAINIEGPSGKDIEGWRGVDIDEGAYGVDFVPTEGPGKYKINVRRNGKHIPNSPFILDLGEKKLPSTKLAFTARRKDGSPINDATPADFSAEVRGPDDVALETQIVDDGAPTFGLIFQPNVAGVHKVVIKYKGEEILNSQANVGGAPGAAAPPATPPPEKFLVRFPFTPLKKDGSPVNAKSPSEFVAKVSGPDDDVVSNEVQDLGGGKYAVAFEPKLPGIHTISIQHQGEEIKDGPFRINVGGQAMGGAAQPPAPAAEQPRKQFMRFPFTPKNAQDDSPIVPKSLSELTTEIAAPDGSSVPGEVTDMGNGQYGIVFEPKGPGRYVIGVKHNGQHVKDSPFHINVGGQPAAAAPAAAAPAPSQPAQQQQQSVKFPFACKLQDGTPFTPNSLSEFESEVVGPDDKAISSQVDDRGGQHGVVFVPGPPGRHKITVKWNGQPVQGSTFGINIGGGSKPAEAPKPQAAAASAPAPATGGPQEIQTAGQKKFTFVSGKSFARFPLAPVSVTGQPLDDSVPQMEVTVHDPAQAEIGYKVIRDDDGFAILFQPLVPGDYTVAVRLADRHIRDSPFTVPIGTDRQRELMDKMGGAPLPQAKFSVTPKSTADDGRTNLLADVAGATAADFAVTIEGPEGQAVEGRLAAGAASASTLDVVFRPPVPGVYTIRIEHKTQGPIVNSPFRLQVAPPPGMSAQ</sequence>
<dbReference type="RefSeq" id="XP_004338998.1">
    <property type="nucleotide sequence ID" value="XM_004338950.1"/>
</dbReference>
<dbReference type="PROSITE" id="PS00019">
    <property type="entry name" value="ACTININ_1"/>
    <property type="match status" value="1"/>
</dbReference>
<organism evidence="6 7">
    <name type="scientific">Acanthamoeba castellanii (strain ATCC 30010 / Neff)</name>
    <dbReference type="NCBI Taxonomy" id="1257118"/>
    <lineage>
        <taxon>Eukaryota</taxon>
        <taxon>Amoebozoa</taxon>
        <taxon>Discosea</taxon>
        <taxon>Longamoebia</taxon>
        <taxon>Centramoebida</taxon>
        <taxon>Acanthamoebidae</taxon>
        <taxon>Acanthamoeba</taxon>
    </lineage>
</organism>